<keyword evidence="10" id="KW-0732">Signal</keyword>
<dbReference type="Proteomes" id="UP000305517">
    <property type="component" value="Unassembled WGS sequence"/>
</dbReference>
<dbReference type="InterPro" id="IPR039426">
    <property type="entry name" value="TonB-dep_rcpt-like"/>
</dbReference>
<dbReference type="NCBIfam" id="TIGR04057">
    <property type="entry name" value="SusC_RagA_signa"/>
    <property type="match status" value="1"/>
</dbReference>
<dbReference type="Gene3D" id="2.40.170.20">
    <property type="entry name" value="TonB-dependent receptor, beta-barrel domain"/>
    <property type="match status" value="1"/>
</dbReference>
<dbReference type="Pfam" id="PF00593">
    <property type="entry name" value="TonB_dep_Rec_b-barrel"/>
    <property type="match status" value="1"/>
</dbReference>
<dbReference type="RefSeq" id="WP_138078132.1">
    <property type="nucleotide sequence ID" value="NZ_VAJM01000005.1"/>
</dbReference>
<dbReference type="AlphaFoldDB" id="A0A5R8WPQ2"/>
<dbReference type="SUPFAM" id="SSF49464">
    <property type="entry name" value="Carboxypeptidase regulatory domain-like"/>
    <property type="match status" value="1"/>
</dbReference>
<dbReference type="InterPro" id="IPR000531">
    <property type="entry name" value="Beta-barrel_TonB"/>
</dbReference>
<gene>
    <name evidence="13" type="ORF">FDY95_12635</name>
</gene>
<keyword evidence="14" id="KW-1185">Reference proteome</keyword>
<evidence type="ECO:0000256" key="10">
    <source>
        <dbReference type="SAM" id="SignalP"/>
    </source>
</evidence>
<keyword evidence="3 8" id="KW-1134">Transmembrane beta strand</keyword>
<name>A0A5R8WPQ2_9BACT</name>
<comment type="subcellular location">
    <subcellularLocation>
        <location evidence="1 8">Cell outer membrane</location>
        <topology evidence="1 8">Multi-pass membrane protein</topology>
    </subcellularLocation>
</comment>
<protein>
    <submittedName>
        <fullName evidence="13">TonB-dependent receptor</fullName>
    </submittedName>
</protein>
<dbReference type="OrthoDB" id="9768177at2"/>
<evidence type="ECO:0000256" key="4">
    <source>
        <dbReference type="ARBA" id="ARBA00022692"/>
    </source>
</evidence>
<evidence type="ECO:0000313" key="13">
    <source>
        <dbReference type="EMBL" id="TLM92278.1"/>
    </source>
</evidence>
<evidence type="ECO:0000256" key="2">
    <source>
        <dbReference type="ARBA" id="ARBA00022448"/>
    </source>
</evidence>
<dbReference type="Pfam" id="PF13715">
    <property type="entry name" value="CarbopepD_reg_2"/>
    <property type="match status" value="1"/>
</dbReference>
<accession>A0A5R8WPQ2</accession>
<dbReference type="InterPro" id="IPR036942">
    <property type="entry name" value="Beta-barrel_TonB_sf"/>
</dbReference>
<comment type="similarity">
    <text evidence="8 9">Belongs to the TonB-dependent receptor family.</text>
</comment>
<evidence type="ECO:0000313" key="14">
    <source>
        <dbReference type="Proteomes" id="UP000305517"/>
    </source>
</evidence>
<keyword evidence="6 8" id="KW-0472">Membrane</keyword>
<comment type="caution">
    <text evidence="13">The sequence shown here is derived from an EMBL/GenBank/DDBJ whole genome shotgun (WGS) entry which is preliminary data.</text>
</comment>
<evidence type="ECO:0000256" key="7">
    <source>
        <dbReference type="ARBA" id="ARBA00023237"/>
    </source>
</evidence>
<dbReference type="InterPro" id="IPR008969">
    <property type="entry name" value="CarboxyPept-like_regulatory"/>
</dbReference>
<dbReference type="NCBIfam" id="TIGR04056">
    <property type="entry name" value="OMP_RagA_SusC"/>
    <property type="match status" value="1"/>
</dbReference>
<dbReference type="InterPro" id="IPR037066">
    <property type="entry name" value="Plug_dom_sf"/>
</dbReference>
<dbReference type="GO" id="GO:0009279">
    <property type="term" value="C:cell outer membrane"/>
    <property type="evidence" value="ECO:0007669"/>
    <property type="project" value="UniProtKB-SubCell"/>
</dbReference>
<dbReference type="EMBL" id="VAJM01000005">
    <property type="protein sequence ID" value="TLM92278.1"/>
    <property type="molecule type" value="Genomic_DNA"/>
</dbReference>
<feature type="chain" id="PRO_5024318488" evidence="10">
    <location>
        <begin position="30"/>
        <end position="1056"/>
    </location>
</feature>
<keyword evidence="7 8" id="KW-0998">Cell outer membrane</keyword>
<reference evidence="13 14" key="1">
    <citation type="submission" date="2019-05" db="EMBL/GenBank/DDBJ databases">
        <title>Hymenobacter edaphi sp. nov., isolated from abandoned arsenic-contaminated farmland soil.</title>
        <authorList>
            <person name="Nie L."/>
        </authorList>
    </citation>
    <scope>NUCLEOTIDE SEQUENCE [LARGE SCALE GENOMIC DNA]</scope>
    <source>
        <strain evidence="13 14">1-3-3-8</strain>
    </source>
</reference>
<evidence type="ECO:0000256" key="6">
    <source>
        <dbReference type="ARBA" id="ARBA00023136"/>
    </source>
</evidence>
<feature type="signal peptide" evidence="10">
    <location>
        <begin position="1"/>
        <end position="29"/>
    </location>
</feature>
<dbReference type="Gene3D" id="2.170.130.10">
    <property type="entry name" value="TonB-dependent receptor, plug domain"/>
    <property type="match status" value="1"/>
</dbReference>
<keyword evidence="5 9" id="KW-0798">TonB box</keyword>
<evidence type="ECO:0000256" key="9">
    <source>
        <dbReference type="RuleBase" id="RU003357"/>
    </source>
</evidence>
<sequence>MKHTVPHLRRAVAATLLTALPLAAAPALAGTPTAAGPAADLLADITVKGRVTDDKGNGLPGVTVVVKGTTNGTQTDADGRFTLTAADNATLLLSFVGYATQELPVSGRTELNVQLAPDTKALDEVVVTGYQVQRKADLTGAVAVVKVDEVKDLPSGNVMRNLQGRVPGVSINTDGAPDGSVSVRIRGLGTLGNNDPLYVIDGIPTKDGINQLNQNDIESIQVLKDASAASIYGSRAGNGVIIITTKKAKKGYNRVEFSTFATVQKPRRITSMLNTQEYGRVYWQAAVNSGNLTPTSPLYTYRQHTENGQPVLDEVIVPEFIDADKTQRAANTDWFDEIQQTSLIQSYNLSLANGGERGNALFSLNYYDNDGVVRYSNYKRMTARMNSDYSFFDGKLKIGENLLLSRNRTRFGADRDAINYATVLPTIVPVHTVDGVGWGGPVNGISDRQNPVRLLEDNKQNFGVTSRAFGNVFADLEVIKGLHLRSSFGIDYSLFDQKSLQKKYKSGYLSDNVNRLLVVNRNFGNWVWQNTLNYHLGAGKNQVDFLLGAERISYNFNEVTANRSGFASEDINYAVLDAGSGAQLNTGFSSAYRLASYFGKVNYSFDERYLASVTVRRDGSSRFGKENQFGWFPAASVGWRLSEEGFIKNNAALISDLKLRAGWGQTGNQDIANDAAYSLYRPLYGSDPTWDPDPGTAYDIAGIKTGALPSGYRRFQQGNDQLKWETTTQSNFGVDFGLLQNKLTGSVDYFVKNTRDILVLPPYIAAVGEGGSRWVNGASIENKGWEVLLSYQDELPSTGFAYNVTANLSRYRNEVTKLPREVINAYGGNGQDVTIIGQAFGSRYGYVADGLFQSQSEVDAHATQVGAAPGRIRYQDLNGDGKIDNIDQTWITNNTPDFIYGLTMGGSWKGLDLQLFWQGVQGLKVFNDTKFRTDFTFANQENWGTRVLDAWTPTNTGSTIPAVSLLNQNNEWRPSTYFVENGSYLKLRNVQLGYTFPKALTSTLRLQQLRLYVQGTNIVTFKDRKGANAYTSPDPEVQLLGFPIAPAFSTGLNVTF</sequence>
<dbReference type="SUPFAM" id="SSF56935">
    <property type="entry name" value="Porins"/>
    <property type="match status" value="1"/>
</dbReference>
<dbReference type="Pfam" id="PF07715">
    <property type="entry name" value="Plug"/>
    <property type="match status" value="1"/>
</dbReference>
<dbReference type="FunFam" id="2.60.40.1120:FF:000003">
    <property type="entry name" value="Outer membrane protein Omp121"/>
    <property type="match status" value="1"/>
</dbReference>
<dbReference type="Gene3D" id="2.60.40.1120">
    <property type="entry name" value="Carboxypeptidase-like, regulatory domain"/>
    <property type="match status" value="1"/>
</dbReference>
<feature type="domain" description="TonB-dependent receptor plug" evidence="12">
    <location>
        <begin position="135"/>
        <end position="240"/>
    </location>
</feature>
<dbReference type="InterPro" id="IPR023996">
    <property type="entry name" value="TonB-dep_OMP_SusC/RagA"/>
</dbReference>
<evidence type="ECO:0000256" key="5">
    <source>
        <dbReference type="ARBA" id="ARBA00023077"/>
    </source>
</evidence>
<evidence type="ECO:0000259" key="11">
    <source>
        <dbReference type="Pfam" id="PF00593"/>
    </source>
</evidence>
<feature type="domain" description="TonB-dependent receptor-like beta-barrel" evidence="11">
    <location>
        <begin position="483"/>
        <end position="1014"/>
    </location>
</feature>
<evidence type="ECO:0000256" key="1">
    <source>
        <dbReference type="ARBA" id="ARBA00004571"/>
    </source>
</evidence>
<organism evidence="13 14">
    <name type="scientific">Hymenobacter jeollabukensis</name>
    <dbReference type="NCBI Taxonomy" id="2025313"/>
    <lineage>
        <taxon>Bacteria</taxon>
        <taxon>Pseudomonadati</taxon>
        <taxon>Bacteroidota</taxon>
        <taxon>Cytophagia</taxon>
        <taxon>Cytophagales</taxon>
        <taxon>Hymenobacteraceae</taxon>
        <taxon>Hymenobacter</taxon>
    </lineage>
</organism>
<evidence type="ECO:0000256" key="8">
    <source>
        <dbReference type="PROSITE-ProRule" id="PRU01360"/>
    </source>
</evidence>
<keyword evidence="13" id="KW-0675">Receptor</keyword>
<dbReference type="InterPro" id="IPR012910">
    <property type="entry name" value="Plug_dom"/>
</dbReference>
<keyword evidence="4 8" id="KW-0812">Transmembrane</keyword>
<proteinExistence type="inferred from homology"/>
<evidence type="ECO:0000256" key="3">
    <source>
        <dbReference type="ARBA" id="ARBA00022452"/>
    </source>
</evidence>
<evidence type="ECO:0000259" key="12">
    <source>
        <dbReference type="Pfam" id="PF07715"/>
    </source>
</evidence>
<keyword evidence="2 8" id="KW-0813">Transport</keyword>
<dbReference type="PROSITE" id="PS52016">
    <property type="entry name" value="TONB_DEPENDENT_REC_3"/>
    <property type="match status" value="1"/>
</dbReference>
<dbReference type="InterPro" id="IPR023997">
    <property type="entry name" value="TonB-dep_OMP_SusC/RagA_CS"/>
</dbReference>